<organism evidence="2 3">
    <name type="scientific">Rotaria sordida</name>
    <dbReference type="NCBI Taxonomy" id="392033"/>
    <lineage>
        <taxon>Eukaryota</taxon>
        <taxon>Metazoa</taxon>
        <taxon>Spiralia</taxon>
        <taxon>Gnathifera</taxon>
        <taxon>Rotifera</taxon>
        <taxon>Eurotatoria</taxon>
        <taxon>Bdelloidea</taxon>
        <taxon>Philodinida</taxon>
        <taxon>Philodinidae</taxon>
        <taxon>Rotaria</taxon>
    </lineage>
</organism>
<dbReference type="Proteomes" id="UP000663870">
    <property type="component" value="Unassembled WGS sequence"/>
</dbReference>
<dbReference type="Proteomes" id="UP000663854">
    <property type="component" value="Unassembled WGS sequence"/>
</dbReference>
<name>A0A813VC65_9BILA</name>
<sequence length="171" mass="19999">MLQTGSLRRPYSNQTLINNWQEERADVKNERIQKPLPSQYDHYFISTYECSYGTTRGDPPRPEVRNLELPRHYAFPGHQPEFDFPEMKASVNTYVTEYRAGYCRNCQRALSPDDPAWSTTTTKVCLHCKDRTYTIDPKPEPYTLTVDYRQDPAAKNRCLACMEINMGFKKD</sequence>
<reference evidence="2" key="1">
    <citation type="submission" date="2021-02" db="EMBL/GenBank/DDBJ databases">
        <authorList>
            <person name="Nowell W R."/>
        </authorList>
    </citation>
    <scope>NUCLEOTIDE SEQUENCE</scope>
</reference>
<dbReference type="EMBL" id="CAJNOL010000089">
    <property type="protein sequence ID" value="CAF0834562.1"/>
    <property type="molecule type" value="Genomic_DNA"/>
</dbReference>
<accession>A0A813VC65</accession>
<dbReference type="GO" id="GO:0005634">
    <property type="term" value="C:nucleus"/>
    <property type="evidence" value="ECO:0007669"/>
    <property type="project" value="InterPro"/>
</dbReference>
<dbReference type="GO" id="GO:0030317">
    <property type="term" value="P:flagellated sperm motility"/>
    <property type="evidence" value="ECO:0007669"/>
    <property type="project" value="InterPro"/>
</dbReference>
<protein>
    <submittedName>
        <fullName evidence="2">Uncharacterized protein</fullName>
    </submittedName>
</protein>
<keyword evidence="3" id="KW-1185">Reference proteome</keyword>
<dbReference type="EMBL" id="CAJNOH010000020">
    <property type="protein sequence ID" value="CAF0766379.1"/>
    <property type="molecule type" value="Genomic_DNA"/>
</dbReference>
<gene>
    <name evidence="2" type="ORF">JXQ802_LOCUS5862</name>
    <name evidence="1" type="ORF">PYM288_LOCUS2867</name>
</gene>
<proteinExistence type="predicted"/>
<evidence type="ECO:0000313" key="2">
    <source>
        <dbReference type="EMBL" id="CAF0834562.1"/>
    </source>
</evidence>
<dbReference type="AlphaFoldDB" id="A0A813VC65"/>
<evidence type="ECO:0000313" key="3">
    <source>
        <dbReference type="Proteomes" id="UP000663870"/>
    </source>
</evidence>
<comment type="caution">
    <text evidence="2">The sequence shown here is derived from an EMBL/GenBank/DDBJ whole genome shotgun (WGS) entry which is preliminary data.</text>
</comment>
<dbReference type="InterPro" id="IPR009524">
    <property type="entry name" value="CFAP68"/>
</dbReference>
<dbReference type="Pfam" id="PF06608">
    <property type="entry name" value="CFAP68"/>
    <property type="match status" value="1"/>
</dbReference>
<evidence type="ECO:0000313" key="1">
    <source>
        <dbReference type="EMBL" id="CAF0766379.1"/>
    </source>
</evidence>